<reference evidence="3 4" key="1">
    <citation type="submission" date="2017-06" db="EMBL/GenBank/DDBJ databases">
        <title>Azoarcus.</title>
        <authorList>
            <person name="Woo J.-H."/>
            <person name="Kim H.-S."/>
        </authorList>
    </citation>
    <scope>NUCLEOTIDE SEQUENCE [LARGE SCALE GENOMIC DNA]</scope>
    <source>
        <strain evidence="3 4">TSPY31</strain>
    </source>
</reference>
<dbReference type="GO" id="GO:0004177">
    <property type="term" value="F:aminopeptidase activity"/>
    <property type="evidence" value="ECO:0007669"/>
    <property type="project" value="UniProtKB-KW"/>
</dbReference>
<dbReference type="Pfam" id="PF12146">
    <property type="entry name" value="Hydrolase_4"/>
    <property type="match status" value="1"/>
</dbReference>
<dbReference type="AlphaFoldDB" id="A0A2U8GUQ1"/>
<feature type="domain" description="Serine aminopeptidase S33" evidence="2">
    <location>
        <begin position="79"/>
        <end position="196"/>
    </location>
</feature>
<dbReference type="Proteomes" id="UP000244930">
    <property type="component" value="Chromosome"/>
</dbReference>
<dbReference type="RefSeq" id="WP_108949878.1">
    <property type="nucleotide sequence ID" value="NZ_CP022187.1"/>
</dbReference>
<evidence type="ECO:0000256" key="1">
    <source>
        <dbReference type="ARBA" id="ARBA00022801"/>
    </source>
</evidence>
<dbReference type="PANTHER" id="PTHR22946:SF9">
    <property type="entry name" value="POLYKETIDE TRANSFERASE AF380"/>
    <property type="match status" value="1"/>
</dbReference>
<dbReference type="InterPro" id="IPR022742">
    <property type="entry name" value="Hydrolase_4"/>
</dbReference>
<dbReference type="KEGG" id="acom:CEW83_13880"/>
<dbReference type="SUPFAM" id="SSF53474">
    <property type="entry name" value="alpha/beta-Hydrolases"/>
    <property type="match status" value="1"/>
</dbReference>
<name>A0A2U8GUQ1_9RHOO</name>
<keyword evidence="3" id="KW-0645">Protease</keyword>
<evidence type="ECO:0000313" key="3">
    <source>
        <dbReference type="EMBL" id="AWI76175.1"/>
    </source>
</evidence>
<dbReference type="EMBL" id="CP022187">
    <property type="protein sequence ID" value="AWI76175.1"/>
    <property type="molecule type" value="Genomic_DNA"/>
</dbReference>
<dbReference type="PANTHER" id="PTHR22946">
    <property type="entry name" value="DIENELACTONE HYDROLASE DOMAIN-CONTAINING PROTEIN-RELATED"/>
    <property type="match status" value="1"/>
</dbReference>
<protein>
    <submittedName>
        <fullName evidence="3">Dipeptidyl aminopeptidase</fullName>
    </submittedName>
</protein>
<keyword evidence="1" id="KW-0378">Hydrolase</keyword>
<evidence type="ECO:0000259" key="2">
    <source>
        <dbReference type="Pfam" id="PF12146"/>
    </source>
</evidence>
<keyword evidence="3" id="KW-0031">Aminopeptidase</keyword>
<proteinExistence type="predicted"/>
<keyword evidence="4" id="KW-1185">Reference proteome</keyword>
<accession>A0A2U8GUQ1</accession>
<dbReference type="InterPro" id="IPR029058">
    <property type="entry name" value="AB_hydrolase_fold"/>
</dbReference>
<dbReference type="Gene3D" id="3.40.50.1820">
    <property type="entry name" value="alpha/beta hydrolase"/>
    <property type="match status" value="1"/>
</dbReference>
<evidence type="ECO:0000313" key="4">
    <source>
        <dbReference type="Proteomes" id="UP000244930"/>
    </source>
</evidence>
<sequence>MSAFQPLHALYLLAGGAAVLALRAGLRYAIRAGLAAPRIAETAGPDSLGLTFSTERIPTANGKHLHAWLIPPKAGVELAATVIVLHGWGGNAQMMLPLAQPLHEAGFAALFIDARCHGRSDGDSFASLPRFAEDAEAACDWLAARADLSGGRIALLGHSVGAGAVLLAATRRGEVAAVVSVSAFAHPADMMRSWLANKRIPRWLAAYILGYVQATIGFRFDDIAPVASIARLHCPVLLVHGEHDDVVPVADATRLHAARAHDRVELLTLPGDHESFEDMAGEMKTIIAFLRSALPPIASDMAAIPADHRFRGCAPMLRL</sequence>
<dbReference type="InterPro" id="IPR050261">
    <property type="entry name" value="FrsA_esterase"/>
</dbReference>
<dbReference type="GO" id="GO:0052689">
    <property type="term" value="F:carboxylic ester hydrolase activity"/>
    <property type="evidence" value="ECO:0007669"/>
    <property type="project" value="UniProtKB-ARBA"/>
</dbReference>
<gene>
    <name evidence="3" type="ORF">CEW83_13880</name>
</gene>
<organism evidence="3 4">
    <name type="scientific">Parazoarcus communis</name>
    <dbReference type="NCBI Taxonomy" id="41977"/>
    <lineage>
        <taxon>Bacteria</taxon>
        <taxon>Pseudomonadati</taxon>
        <taxon>Pseudomonadota</taxon>
        <taxon>Betaproteobacteria</taxon>
        <taxon>Rhodocyclales</taxon>
        <taxon>Zoogloeaceae</taxon>
        <taxon>Parazoarcus</taxon>
    </lineage>
</organism>